<dbReference type="Proteomes" id="UP000324159">
    <property type="component" value="Unassembled WGS sequence"/>
</dbReference>
<dbReference type="SMART" id="SM00829">
    <property type="entry name" value="PKS_ER"/>
    <property type="match status" value="1"/>
</dbReference>
<dbReference type="CDD" id="cd05280">
    <property type="entry name" value="MDR_yhdh_yhfp"/>
    <property type="match status" value="1"/>
</dbReference>
<dbReference type="RefSeq" id="WP_148895997.1">
    <property type="nucleotide sequence ID" value="NZ_VNIB01000007.1"/>
</dbReference>
<dbReference type="InterPro" id="IPR013154">
    <property type="entry name" value="ADH-like_N"/>
</dbReference>
<reference evidence="2 3" key="1">
    <citation type="submission" date="2019-07" db="EMBL/GenBank/DDBJ databases">
        <title>Genomic Encyclopedia of Type Strains, Phase IV (KMG-IV): sequencing the most valuable type-strain genomes for metagenomic binning, comparative biology and taxonomic classification.</title>
        <authorList>
            <person name="Goeker M."/>
        </authorList>
    </citation>
    <scope>NUCLEOTIDE SEQUENCE [LARGE SCALE GENOMIC DNA]</scope>
    <source>
        <strain evidence="2 3">SS015</strain>
    </source>
</reference>
<name>A0A5D3WLS9_9BACT</name>
<comment type="caution">
    <text evidence="2">The sequence shown here is derived from an EMBL/GenBank/DDBJ whole genome shotgun (WGS) entry which is preliminary data.</text>
</comment>
<evidence type="ECO:0000313" key="3">
    <source>
        <dbReference type="Proteomes" id="UP000324159"/>
    </source>
</evidence>
<dbReference type="Gene3D" id="3.40.50.720">
    <property type="entry name" value="NAD(P)-binding Rossmann-like Domain"/>
    <property type="match status" value="1"/>
</dbReference>
<dbReference type="InterPro" id="IPR014188">
    <property type="entry name" value="Acrylyl-CoA_reductase_AcuI"/>
</dbReference>
<dbReference type="InterPro" id="IPR011032">
    <property type="entry name" value="GroES-like_sf"/>
</dbReference>
<dbReference type="PANTHER" id="PTHR43677">
    <property type="entry name" value="SHORT-CHAIN DEHYDROGENASE/REDUCTASE"/>
    <property type="match status" value="1"/>
</dbReference>
<dbReference type="OrthoDB" id="9782155at2"/>
<dbReference type="InterPro" id="IPR013149">
    <property type="entry name" value="ADH-like_C"/>
</dbReference>
<evidence type="ECO:0000259" key="1">
    <source>
        <dbReference type="SMART" id="SM00829"/>
    </source>
</evidence>
<dbReference type="InterPro" id="IPR051397">
    <property type="entry name" value="Zn-ADH-like_protein"/>
</dbReference>
<keyword evidence="3" id="KW-1185">Reference proteome</keyword>
<protein>
    <submittedName>
        <fullName evidence="2">Putative YhdH/YhfP family quinone oxidoreductase</fullName>
    </submittedName>
</protein>
<sequence>MSQIFKAFWVEEVEAKKFSRSIVERSTDDLPPGELLVRVRYSSLNYKDALSSIGNRGVTRKYPHTPGIDAVGEVVSCSDGAFEPGAAVLVTGRDLGMNTPGGFGQYIRVPSDWALPLPTGLNMAESMMLGTAGLTAGLSVQALLDAGLRPDCGDILVTGATGGVGSLAIPMLAAEGFRVVASTGKESEHAFLRDLGAAEVISRSDVLENADRPLLSERWGGVVDCVGGSILAAALKATRHGGAVTCCGLVASPELHVNVFPFILRGVSLLGIDSVEIDRDRREQVWGKLAGSWKPSQLADMSREVGLDGLQVEIDRMLQGQSRGRVLVNLDR</sequence>
<dbReference type="GO" id="GO:0043957">
    <property type="term" value="F:acryloyl-CoA reductase (NADPH) activity"/>
    <property type="evidence" value="ECO:0007669"/>
    <property type="project" value="TreeGrafter"/>
</dbReference>
<dbReference type="Gene3D" id="3.90.180.10">
    <property type="entry name" value="Medium-chain alcohol dehydrogenases, catalytic domain"/>
    <property type="match status" value="1"/>
</dbReference>
<gene>
    <name evidence="2" type="ORF">EDC39_10717</name>
</gene>
<dbReference type="EMBL" id="VNIB01000007">
    <property type="protein sequence ID" value="TYO98222.1"/>
    <property type="molecule type" value="Genomic_DNA"/>
</dbReference>
<dbReference type="SUPFAM" id="SSF51735">
    <property type="entry name" value="NAD(P)-binding Rossmann-fold domains"/>
    <property type="match status" value="1"/>
</dbReference>
<organism evidence="2 3">
    <name type="scientific">Geothermobacter ehrlichii</name>
    <dbReference type="NCBI Taxonomy" id="213224"/>
    <lineage>
        <taxon>Bacteria</taxon>
        <taxon>Pseudomonadati</taxon>
        <taxon>Thermodesulfobacteriota</taxon>
        <taxon>Desulfuromonadia</taxon>
        <taxon>Desulfuromonadales</taxon>
        <taxon>Geothermobacteraceae</taxon>
        <taxon>Geothermobacter</taxon>
    </lineage>
</organism>
<dbReference type="PANTHER" id="PTHR43677:SF1">
    <property type="entry name" value="ACRYLYL-COA REDUCTASE ACUI-RELATED"/>
    <property type="match status" value="1"/>
</dbReference>
<dbReference type="NCBIfam" id="TIGR02823">
    <property type="entry name" value="oxido_YhdH"/>
    <property type="match status" value="1"/>
</dbReference>
<evidence type="ECO:0000313" key="2">
    <source>
        <dbReference type="EMBL" id="TYO98222.1"/>
    </source>
</evidence>
<accession>A0A5D3WLS9</accession>
<dbReference type="InterPro" id="IPR036291">
    <property type="entry name" value="NAD(P)-bd_dom_sf"/>
</dbReference>
<dbReference type="Pfam" id="PF08240">
    <property type="entry name" value="ADH_N"/>
    <property type="match status" value="1"/>
</dbReference>
<dbReference type="SUPFAM" id="SSF50129">
    <property type="entry name" value="GroES-like"/>
    <property type="match status" value="1"/>
</dbReference>
<dbReference type="InterPro" id="IPR020843">
    <property type="entry name" value="ER"/>
</dbReference>
<dbReference type="Pfam" id="PF00107">
    <property type="entry name" value="ADH_zinc_N"/>
    <property type="match status" value="1"/>
</dbReference>
<proteinExistence type="predicted"/>
<dbReference type="AlphaFoldDB" id="A0A5D3WLS9"/>
<feature type="domain" description="Enoyl reductase (ER)" evidence="1">
    <location>
        <begin position="19"/>
        <end position="328"/>
    </location>
</feature>